<dbReference type="RefSeq" id="WP_073373526.1">
    <property type="nucleotide sequence ID" value="NZ_FQXS01000003.1"/>
</dbReference>
<dbReference type="GO" id="GO:0051536">
    <property type="term" value="F:iron-sulfur cluster binding"/>
    <property type="evidence" value="ECO:0007669"/>
    <property type="project" value="InterPro"/>
</dbReference>
<name>A0A1M5TLY0_9BACT</name>
<gene>
    <name evidence="1" type="ORF">SAMN02745124_00793</name>
</gene>
<evidence type="ECO:0008006" key="3">
    <source>
        <dbReference type="Google" id="ProtNLM"/>
    </source>
</evidence>
<proteinExistence type="predicted"/>
<dbReference type="InterPro" id="IPR023404">
    <property type="entry name" value="rSAM_horseshoe"/>
</dbReference>
<dbReference type="SFLD" id="SFLDS00029">
    <property type="entry name" value="Radical_SAM"/>
    <property type="match status" value="1"/>
</dbReference>
<keyword evidence="2" id="KW-1185">Reference proteome</keyword>
<dbReference type="Proteomes" id="UP000184139">
    <property type="component" value="Unassembled WGS sequence"/>
</dbReference>
<dbReference type="GO" id="GO:0003824">
    <property type="term" value="F:catalytic activity"/>
    <property type="evidence" value="ECO:0007669"/>
    <property type="project" value="InterPro"/>
</dbReference>
<reference evidence="1 2" key="1">
    <citation type="submission" date="2016-11" db="EMBL/GenBank/DDBJ databases">
        <authorList>
            <person name="Jaros S."/>
            <person name="Januszkiewicz K."/>
            <person name="Wedrychowicz H."/>
        </authorList>
    </citation>
    <scope>NUCLEOTIDE SEQUENCE [LARGE SCALE GENOMIC DNA]</scope>
    <source>
        <strain evidence="1 2">DSM 9705</strain>
    </source>
</reference>
<evidence type="ECO:0000313" key="2">
    <source>
        <dbReference type="Proteomes" id="UP000184139"/>
    </source>
</evidence>
<dbReference type="InterPro" id="IPR007197">
    <property type="entry name" value="rSAM"/>
</dbReference>
<organism evidence="1 2">
    <name type="scientific">Desulfofustis glycolicus DSM 9705</name>
    <dbReference type="NCBI Taxonomy" id="1121409"/>
    <lineage>
        <taxon>Bacteria</taxon>
        <taxon>Pseudomonadati</taxon>
        <taxon>Thermodesulfobacteriota</taxon>
        <taxon>Desulfobulbia</taxon>
        <taxon>Desulfobulbales</taxon>
        <taxon>Desulfocapsaceae</taxon>
        <taxon>Desulfofustis</taxon>
    </lineage>
</organism>
<dbReference type="OrthoDB" id="5428596at2"/>
<accession>A0A1M5TLY0</accession>
<evidence type="ECO:0000313" key="1">
    <source>
        <dbReference type="EMBL" id="SHH51650.1"/>
    </source>
</evidence>
<dbReference type="SUPFAM" id="SSF102114">
    <property type="entry name" value="Radical SAM enzymes"/>
    <property type="match status" value="1"/>
</dbReference>
<protein>
    <recommendedName>
        <fullName evidence="3">Radical SAM superfamily protein</fullName>
    </recommendedName>
</protein>
<dbReference type="InterPro" id="IPR058240">
    <property type="entry name" value="rSAM_sf"/>
</dbReference>
<sequence>MHIHIANRGSDHFLKASYPVRVGIYTEVATDSSILHFNLNQEIIRAQGTDGNWPHPQEWLQRTAGNDWVYYSTGGYTGVFETTGEYYLPNLPYITNNALGGSPLHNRTVAALIQSWHPSLLALQAAGDRLPAEASAFLANAVRNDPLHLARRAQDLFAIIGGRPSVLPPDSRHVDYRVIPLTVCRGCLYKCSFCRVKNDTAVTPLSRREIDGQLDRLVVYFGDELANYNSVFLGEHDALLAKPELLCHAVEQAHARLGLADSAIAGSNVFMFGSVGSLLGTPRKLFAELDALPGRIYINLGLESADQATLDRLGKPLTSAAIRHAFTTLLEINESFPSIEITANFVIDDKLGKNHYNSLISLIRDGVDRTRDKGAIYLSPLRFDSPSRARLFTFYELKRHSRLPLFLYTIQRL</sequence>
<dbReference type="Gene3D" id="3.80.30.20">
    <property type="entry name" value="tm_1862 like domain"/>
    <property type="match status" value="1"/>
</dbReference>
<dbReference type="STRING" id="1121409.SAMN02745124_00793"/>
<dbReference type="EMBL" id="FQXS01000003">
    <property type="protein sequence ID" value="SHH51650.1"/>
    <property type="molecule type" value="Genomic_DNA"/>
</dbReference>
<dbReference type="AlphaFoldDB" id="A0A1M5TLY0"/>